<comment type="caution">
    <text evidence="2">The sequence shown here is derived from an EMBL/GenBank/DDBJ whole genome shotgun (WGS) entry which is preliminary data.</text>
</comment>
<dbReference type="EMBL" id="JACYFG010000006">
    <property type="protein sequence ID" value="MBD5778378.1"/>
    <property type="molecule type" value="Genomic_DNA"/>
</dbReference>
<keyword evidence="3" id="KW-1185">Reference proteome</keyword>
<dbReference type="AlphaFoldDB" id="A0A927IG69"/>
<reference evidence="2" key="1">
    <citation type="submission" date="2020-09" db="EMBL/GenBank/DDBJ databases">
        <title>Pelagicoccus enzymogenes sp. nov. with an EPS production, isolated from marine sediment.</title>
        <authorList>
            <person name="Feng X."/>
        </authorList>
    </citation>
    <scope>NUCLEOTIDE SEQUENCE</scope>
    <source>
        <strain evidence="2">NFK12</strain>
    </source>
</reference>
<accession>A0A927IG69</accession>
<feature type="compositionally biased region" description="Basic residues" evidence="1">
    <location>
        <begin position="54"/>
        <end position="70"/>
    </location>
</feature>
<protein>
    <submittedName>
        <fullName evidence="2">Uncharacterized protein</fullName>
    </submittedName>
</protein>
<name>A0A927IG69_9BACT</name>
<sequence>MNQVDFSTFFRPHESFDQQSKSEFKRTEEPAKCRCPKQNQAVFLVIFDSSKTRIRQRKPQQKDRRLKKNRAGTLPIQTPKSSRFSKKFFTAKNEAKTCLKFLRGLPEKERRRGPCPIGRTNQAFSEQIQHFFRFGLEDLLMERIKTDGIGIIYIVALLHGPNPAIRTRQVTIFQQSHPDRN</sequence>
<evidence type="ECO:0000313" key="2">
    <source>
        <dbReference type="EMBL" id="MBD5778378.1"/>
    </source>
</evidence>
<dbReference type="RefSeq" id="WP_191615522.1">
    <property type="nucleotide sequence ID" value="NZ_JACYFG010000006.1"/>
</dbReference>
<evidence type="ECO:0000256" key="1">
    <source>
        <dbReference type="SAM" id="MobiDB-lite"/>
    </source>
</evidence>
<proteinExistence type="predicted"/>
<organism evidence="2 3">
    <name type="scientific">Pelagicoccus enzymogenes</name>
    <dbReference type="NCBI Taxonomy" id="2773457"/>
    <lineage>
        <taxon>Bacteria</taxon>
        <taxon>Pseudomonadati</taxon>
        <taxon>Verrucomicrobiota</taxon>
        <taxon>Opitutia</taxon>
        <taxon>Puniceicoccales</taxon>
        <taxon>Pelagicoccaceae</taxon>
        <taxon>Pelagicoccus</taxon>
    </lineage>
</organism>
<dbReference type="Proteomes" id="UP000622317">
    <property type="component" value="Unassembled WGS sequence"/>
</dbReference>
<evidence type="ECO:0000313" key="3">
    <source>
        <dbReference type="Proteomes" id="UP000622317"/>
    </source>
</evidence>
<feature type="region of interest" description="Disordered" evidence="1">
    <location>
        <begin position="54"/>
        <end position="77"/>
    </location>
</feature>
<gene>
    <name evidence="2" type="ORF">IEN85_02655</name>
</gene>